<evidence type="ECO:0000256" key="5">
    <source>
        <dbReference type="ARBA" id="ARBA00023136"/>
    </source>
</evidence>
<proteinExistence type="predicted"/>
<feature type="transmembrane region" description="Helical" evidence="6">
    <location>
        <begin position="72"/>
        <end position="91"/>
    </location>
</feature>
<dbReference type="GO" id="GO:0005886">
    <property type="term" value="C:plasma membrane"/>
    <property type="evidence" value="ECO:0007669"/>
    <property type="project" value="UniProtKB-SubCell"/>
</dbReference>
<reference evidence="7" key="1">
    <citation type="journal article" date="2014" name="Int. J. Syst. Evol. Microbiol.">
        <title>Complete genome sequence of Corynebacterium casei LMG S-19264T (=DSM 44701T), isolated from a smear-ripened cheese.</title>
        <authorList>
            <consortium name="US DOE Joint Genome Institute (JGI-PGF)"/>
            <person name="Walter F."/>
            <person name="Albersmeier A."/>
            <person name="Kalinowski J."/>
            <person name="Ruckert C."/>
        </authorList>
    </citation>
    <scope>NUCLEOTIDE SEQUENCE</scope>
    <source>
        <strain evidence="7">CGMCC 4.7679</strain>
    </source>
</reference>
<name>A0A8H9INU2_9PSEU</name>
<feature type="transmembrane region" description="Helical" evidence="6">
    <location>
        <begin position="145"/>
        <end position="162"/>
    </location>
</feature>
<evidence type="ECO:0000256" key="6">
    <source>
        <dbReference type="SAM" id="Phobius"/>
    </source>
</evidence>
<evidence type="ECO:0000313" key="8">
    <source>
        <dbReference type="Proteomes" id="UP000658656"/>
    </source>
</evidence>
<comment type="caution">
    <text evidence="7">The sequence shown here is derived from an EMBL/GenBank/DDBJ whole genome shotgun (WGS) entry which is preliminary data.</text>
</comment>
<evidence type="ECO:0008006" key="9">
    <source>
        <dbReference type="Google" id="ProtNLM"/>
    </source>
</evidence>
<feature type="transmembrane region" description="Helical" evidence="6">
    <location>
        <begin position="174"/>
        <end position="194"/>
    </location>
</feature>
<keyword evidence="8" id="KW-1185">Reference proteome</keyword>
<keyword evidence="2" id="KW-1003">Cell membrane</keyword>
<protein>
    <recommendedName>
        <fullName evidence="9">Cytochrome c oxidase assembly protein</fullName>
    </recommendedName>
</protein>
<organism evidence="7 8">
    <name type="scientific">Amycolatopsis bartoniae</name>
    <dbReference type="NCBI Taxonomy" id="941986"/>
    <lineage>
        <taxon>Bacteria</taxon>
        <taxon>Bacillati</taxon>
        <taxon>Actinomycetota</taxon>
        <taxon>Actinomycetes</taxon>
        <taxon>Pseudonocardiales</taxon>
        <taxon>Pseudonocardiaceae</taxon>
        <taxon>Amycolatopsis</taxon>
    </lineage>
</organism>
<dbReference type="InterPro" id="IPR019108">
    <property type="entry name" value="Caa3_assmbl_CtaG-rel"/>
</dbReference>
<evidence type="ECO:0000256" key="4">
    <source>
        <dbReference type="ARBA" id="ARBA00022989"/>
    </source>
</evidence>
<evidence type="ECO:0000313" key="7">
    <source>
        <dbReference type="EMBL" id="GHF32438.1"/>
    </source>
</evidence>
<dbReference type="Pfam" id="PF09678">
    <property type="entry name" value="Caa3_CtaG"/>
    <property type="match status" value="1"/>
</dbReference>
<evidence type="ECO:0000256" key="1">
    <source>
        <dbReference type="ARBA" id="ARBA00004651"/>
    </source>
</evidence>
<dbReference type="RefSeq" id="WP_145933581.1">
    <property type="nucleotide sequence ID" value="NZ_BNAV01000001.1"/>
</dbReference>
<accession>A0A8H9INU2</accession>
<feature type="transmembrane region" description="Helical" evidence="6">
    <location>
        <begin position="103"/>
        <end position="125"/>
    </location>
</feature>
<comment type="subcellular location">
    <subcellularLocation>
        <location evidence="1">Cell membrane</location>
        <topology evidence="1">Multi-pass membrane protein</topology>
    </subcellularLocation>
</comment>
<dbReference type="Proteomes" id="UP000658656">
    <property type="component" value="Unassembled WGS sequence"/>
</dbReference>
<sequence length="300" mass="32239">MTPFTWHSIVTAWAMPVPAAVLLALAAAAYLAAASRRRWPASRTAWFLAGLAVTTLAVGGGVNAYADTLFSIHMLQHLLLIMVAPAFLVLGRPLALGPARGRVLRAVTHPVTGFAAYTAVVVGTHLTPFQQQALEHPWLHGLEEFLYLVAGFLLLLPVFGDGTARRPPPYLMRLALLLAAMVVDTIVGVTLLMTPYEPFPGFGMAHRDWGPTLVEDLHWGGAIMWVGGDLLMAALAIVVITRWVNSPKGGDDLGPWLEAARRSAVGGDLDGGVDLDDDEEALRAYNAMLGRLHGRTRSDS</sequence>
<evidence type="ECO:0000256" key="2">
    <source>
        <dbReference type="ARBA" id="ARBA00022475"/>
    </source>
</evidence>
<feature type="transmembrane region" description="Helical" evidence="6">
    <location>
        <begin position="217"/>
        <end position="240"/>
    </location>
</feature>
<feature type="transmembrane region" description="Helical" evidence="6">
    <location>
        <begin position="45"/>
        <end position="66"/>
    </location>
</feature>
<gene>
    <name evidence="7" type="ORF">GCM10017566_01230</name>
</gene>
<keyword evidence="3 6" id="KW-0812">Transmembrane</keyword>
<dbReference type="AlphaFoldDB" id="A0A8H9INU2"/>
<dbReference type="OrthoDB" id="5241646at2"/>
<keyword evidence="4 6" id="KW-1133">Transmembrane helix</keyword>
<dbReference type="EMBL" id="BNAV01000001">
    <property type="protein sequence ID" value="GHF32438.1"/>
    <property type="molecule type" value="Genomic_DNA"/>
</dbReference>
<reference evidence="7" key="2">
    <citation type="submission" date="2020-09" db="EMBL/GenBank/DDBJ databases">
        <authorList>
            <person name="Sun Q."/>
            <person name="Zhou Y."/>
        </authorList>
    </citation>
    <scope>NUCLEOTIDE SEQUENCE</scope>
    <source>
        <strain evidence="7">CGMCC 4.7679</strain>
    </source>
</reference>
<keyword evidence="5 6" id="KW-0472">Membrane</keyword>
<feature type="transmembrane region" description="Helical" evidence="6">
    <location>
        <begin position="12"/>
        <end position="33"/>
    </location>
</feature>
<evidence type="ECO:0000256" key="3">
    <source>
        <dbReference type="ARBA" id="ARBA00022692"/>
    </source>
</evidence>